<gene>
    <name evidence="13" type="ORF">SAMN05444396_11337</name>
</gene>
<feature type="binding site" evidence="11">
    <location>
        <position position="334"/>
    </location>
    <ligand>
        <name>NAD(+)</name>
        <dbReference type="ChEBI" id="CHEBI:57540"/>
    </ligand>
</feature>
<feature type="domain" description="UDP-glucose/GDP-mannose dehydrogenase C-terminal" evidence="12">
    <location>
        <begin position="320"/>
        <end position="422"/>
    </location>
</feature>
<protein>
    <recommendedName>
        <fullName evidence="4 8">UDP-glucose 6-dehydrogenase</fullName>
        <ecNumber evidence="3 8">1.1.1.22</ecNumber>
    </recommendedName>
</protein>
<dbReference type="Pfam" id="PF03720">
    <property type="entry name" value="UDPG_MGDP_dh_C"/>
    <property type="match status" value="1"/>
</dbReference>
<dbReference type="EMBL" id="FQWE01000013">
    <property type="protein sequence ID" value="SHG44679.1"/>
    <property type="molecule type" value="Genomic_DNA"/>
</dbReference>
<dbReference type="SUPFAM" id="SSF51735">
    <property type="entry name" value="NAD(P)-binding Rossmann-fold domains"/>
    <property type="match status" value="1"/>
</dbReference>
<evidence type="ECO:0000256" key="7">
    <source>
        <dbReference type="ARBA" id="ARBA00047473"/>
    </source>
</evidence>
<evidence type="ECO:0000256" key="11">
    <source>
        <dbReference type="PIRSR" id="PIRSR500134-3"/>
    </source>
</evidence>
<feature type="binding site" evidence="11">
    <location>
        <position position="30"/>
    </location>
    <ligand>
        <name>NAD(+)</name>
        <dbReference type="ChEBI" id="CHEBI:57540"/>
    </ligand>
</feature>
<dbReference type="PANTHER" id="PTHR43750:SF3">
    <property type="entry name" value="UDP-GLUCOSE 6-DEHYDROGENASE TUAD"/>
    <property type="match status" value="1"/>
</dbReference>
<accession>A0A1M5JWR1</accession>
<dbReference type="InterPro" id="IPR017476">
    <property type="entry name" value="UDP-Glc/GDP-Man"/>
</dbReference>
<dbReference type="SUPFAM" id="SSF48179">
    <property type="entry name" value="6-phosphogluconate dehydrogenase C-terminal domain-like"/>
    <property type="match status" value="1"/>
</dbReference>
<dbReference type="Gene3D" id="1.20.5.100">
    <property type="entry name" value="Cytochrome c1, transmembrane anchor, C-terminal"/>
    <property type="match status" value="1"/>
</dbReference>
<dbReference type="OrthoDB" id="9803238at2"/>
<dbReference type="InterPro" id="IPR028357">
    <property type="entry name" value="UDPglc_DH_bac"/>
</dbReference>
<feature type="binding site" evidence="11">
    <location>
        <position position="35"/>
    </location>
    <ligand>
        <name>NAD(+)</name>
        <dbReference type="ChEBI" id="CHEBI:57540"/>
    </ligand>
</feature>
<feature type="binding site" evidence="10">
    <location>
        <begin position="255"/>
        <end position="259"/>
    </location>
    <ligand>
        <name>substrate</name>
    </ligand>
</feature>
<dbReference type="SUPFAM" id="SSF52413">
    <property type="entry name" value="UDP-glucose/GDP-mannose dehydrogenase C-terminal domain"/>
    <property type="match status" value="1"/>
</dbReference>
<dbReference type="PIRSF" id="PIRSF000124">
    <property type="entry name" value="UDPglc_GDPman_dh"/>
    <property type="match status" value="1"/>
</dbReference>
<feature type="binding site" evidence="11">
    <location>
        <position position="269"/>
    </location>
    <ligand>
        <name>NAD(+)</name>
        <dbReference type="ChEBI" id="CHEBI:57540"/>
    </ligand>
</feature>
<dbReference type="EC" id="1.1.1.22" evidence="3 8"/>
<dbReference type="NCBIfam" id="TIGR03026">
    <property type="entry name" value="NDP-sugDHase"/>
    <property type="match status" value="1"/>
</dbReference>
<evidence type="ECO:0000256" key="6">
    <source>
        <dbReference type="ARBA" id="ARBA00023027"/>
    </source>
</evidence>
<keyword evidence="6 8" id="KW-0520">NAD</keyword>
<keyword evidence="14" id="KW-1185">Reference proteome</keyword>
<evidence type="ECO:0000256" key="10">
    <source>
        <dbReference type="PIRSR" id="PIRSR500134-2"/>
    </source>
</evidence>
<dbReference type="GO" id="GO:0003979">
    <property type="term" value="F:UDP-glucose 6-dehydrogenase activity"/>
    <property type="evidence" value="ECO:0007669"/>
    <property type="project" value="UniProtKB-EC"/>
</dbReference>
<dbReference type="AlphaFoldDB" id="A0A1M5JWR1"/>
<dbReference type="STRING" id="271157.SAMN05444396_11337"/>
<dbReference type="GO" id="GO:0000271">
    <property type="term" value="P:polysaccharide biosynthetic process"/>
    <property type="evidence" value="ECO:0007669"/>
    <property type="project" value="InterPro"/>
</dbReference>
<dbReference type="Gene3D" id="3.40.50.720">
    <property type="entry name" value="NAD(P)-binding Rossmann-like Domain"/>
    <property type="match status" value="2"/>
</dbReference>
<evidence type="ECO:0000256" key="5">
    <source>
        <dbReference type="ARBA" id="ARBA00023002"/>
    </source>
</evidence>
<evidence type="ECO:0000313" key="13">
    <source>
        <dbReference type="EMBL" id="SHG44679.1"/>
    </source>
</evidence>
<feature type="binding site" evidence="11">
    <location>
        <position position="121"/>
    </location>
    <ligand>
        <name>NAD(+)</name>
        <dbReference type="ChEBI" id="CHEBI:57540"/>
    </ligand>
</feature>
<name>A0A1M5JWR1_9FLAO</name>
<dbReference type="SMART" id="SM00984">
    <property type="entry name" value="UDPG_MGDP_dh_C"/>
    <property type="match status" value="1"/>
</dbReference>
<evidence type="ECO:0000256" key="1">
    <source>
        <dbReference type="ARBA" id="ARBA00004701"/>
    </source>
</evidence>
<keyword evidence="5 8" id="KW-0560">Oxidoreductase</keyword>
<comment type="pathway">
    <text evidence="1">Nucleotide-sugar biosynthesis; UDP-alpha-D-glucuronate biosynthesis; UDP-alpha-D-glucuronate from UDP-alpha-D-glucose: step 1/1.</text>
</comment>
<feature type="active site" description="Nucleophile" evidence="9">
    <location>
        <position position="266"/>
    </location>
</feature>
<feature type="binding site" evidence="10">
    <location>
        <position position="263"/>
    </location>
    <ligand>
        <name>substrate</name>
    </ligand>
</feature>
<evidence type="ECO:0000256" key="4">
    <source>
        <dbReference type="ARBA" id="ARBA00015132"/>
    </source>
</evidence>
<feature type="binding site" evidence="10">
    <location>
        <position position="327"/>
    </location>
    <ligand>
        <name>substrate</name>
    </ligand>
</feature>
<feature type="binding site" evidence="10">
    <location>
        <position position="210"/>
    </location>
    <ligand>
        <name>substrate</name>
    </ligand>
</feature>
<dbReference type="InterPro" id="IPR008927">
    <property type="entry name" value="6-PGluconate_DH-like_C_sf"/>
</dbReference>
<dbReference type="PIRSF" id="PIRSF500134">
    <property type="entry name" value="UDPglc_DH_bac"/>
    <property type="match status" value="1"/>
</dbReference>
<dbReference type="InterPro" id="IPR014026">
    <property type="entry name" value="UDP-Glc/GDP-Man_DH_dimer"/>
</dbReference>
<evidence type="ECO:0000259" key="12">
    <source>
        <dbReference type="SMART" id="SM00984"/>
    </source>
</evidence>
<dbReference type="RefSeq" id="WP_072993886.1">
    <property type="nucleotide sequence ID" value="NZ_FQWE01000013.1"/>
</dbReference>
<evidence type="ECO:0000256" key="3">
    <source>
        <dbReference type="ARBA" id="ARBA00012954"/>
    </source>
</evidence>
<dbReference type="Pfam" id="PF03721">
    <property type="entry name" value="UDPG_MGDP_dh_N"/>
    <property type="match status" value="1"/>
</dbReference>
<evidence type="ECO:0000256" key="2">
    <source>
        <dbReference type="ARBA" id="ARBA00006601"/>
    </source>
</evidence>
<dbReference type="GO" id="GO:0006065">
    <property type="term" value="P:UDP-glucuronate biosynthetic process"/>
    <property type="evidence" value="ECO:0007669"/>
    <property type="project" value="UniProtKB-UniPathway"/>
</dbReference>
<sequence>MKITIVGSGYVGLVTGACFSEVGIDVVCVDIDQSKIDNLNNGIIPIYEPGLEEMIVRNMKKERLKFTTNIAAAVKESEIIFISVGTPPDEDGSADLKYVLAVARDCGKHMNKYTLVITKSTVPVGTSLRVKKAIQEELDKRKVNIDFDVASNPEFLKEGAAIDDFLKPDRIVVGIESEYAEELLTQLYKPFVLNGHPIIFMDIVSAEMTKYAANSMLATKISFINDIANLCELVGADINQVRKGIGSDGRIGNKFIYPGIGYGGSCFPKDVQALIKTAGEYNYDLQVLKAVEAVNKAQKSILFNKILNYYNGDVKGKTVTLWGLSFKPHTDDMREAPSLEIVSKLLKAGARVKAYDPVAIPEAKHHFGDTISYYNDQYEALIDSDCLAIITEWPEFRIPNFNVIKKLLKTPAVFDGRNIYDKDEMRQNEFDYFCIGVDTVRYILK</sequence>
<evidence type="ECO:0000256" key="9">
    <source>
        <dbReference type="PIRSR" id="PIRSR500134-1"/>
    </source>
</evidence>
<dbReference type="UniPathway" id="UPA00038">
    <property type="reaction ID" value="UER00491"/>
</dbReference>
<feature type="binding site" evidence="10">
    <location>
        <begin position="155"/>
        <end position="158"/>
    </location>
    <ligand>
        <name>substrate</name>
    </ligand>
</feature>
<comment type="catalytic activity">
    <reaction evidence="7 8">
        <text>UDP-alpha-D-glucose + 2 NAD(+) + H2O = UDP-alpha-D-glucuronate + 2 NADH + 3 H(+)</text>
        <dbReference type="Rhea" id="RHEA:23596"/>
        <dbReference type="ChEBI" id="CHEBI:15377"/>
        <dbReference type="ChEBI" id="CHEBI:15378"/>
        <dbReference type="ChEBI" id="CHEBI:57540"/>
        <dbReference type="ChEBI" id="CHEBI:57945"/>
        <dbReference type="ChEBI" id="CHEBI:58052"/>
        <dbReference type="ChEBI" id="CHEBI:58885"/>
        <dbReference type="EC" id="1.1.1.22"/>
    </reaction>
</comment>
<organism evidence="13 14">
    <name type="scientific">Flavobacterium segetis</name>
    <dbReference type="NCBI Taxonomy" id="271157"/>
    <lineage>
        <taxon>Bacteria</taxon>
        <taxon>Pseudomonadati</taxon>
        <taxon>Bacteroidota</taxon>
        <taxon>Flavobacteriia</taxon>
        <taxon>Flavobacteriales</taxon>
        <taxon>Flavobacteriaceae</taxon>
        <taxon>Flavobacterium</taxon>
    </lineage>
</organism>
<proteinExistence type="inferred from homology"/>
<dbReference type="InterPro" id="IPR001732">
    <property type="entry name" value="UDP-Glc/GDP-Man_DH_N"/>
</dbReference>
<dbReference type="InterPro" id="IPR036291">
    <property type="entry name" value="NAD(P)-bd_dom_sf"/>
</dbReference>
<feature type="binding site" evidence="11">
    <location>
        <position position="86"/>
    </location>
    <ligand>
        <name>NAD(+)</name>
        <dbReference type="ChEBI" id="CHEBI:57540"/>
    </ligand>
</feature>
<evidence type="ECO:0000256" key="8">
    <source>
        <dbReference type="PIRNR" id="PIRNR000124"/>
    </source>
</evidence>
<dbReference type="Proteomes" id="UP000184036">
    <property type="component" value="Unassembled WGS sequence"/>
</dbReference>
<feature type="binding site" evidence="11">
    <location>
        <position position="158"/>
    </location>
    <ligand>
        <name>NAD(+)</name>
        <dbReference type="ChEBI" id="CHEBI:57540"/>
    </ligand>
</feature>
<reference evidence="14" key="1">
    <citation type="submission" date="2016-11" db="EMBL/GenBank/DDBJ databases">
        <authorList>
            <person name="Varghese N."/>
            <person name="Submissions S."/>
        </authorList>
    </citation>
    <scope>NUCLEOTIDE SEQUENCE [LARGE SCALE GENOMIC DNA]</scope>
    <source>
        <strain evidence="14">DSM 19741</strain>
    </source>
</reference>
<comment type="similarity">
    <text evidence="2 8">Belongs to the UDP-glucose/GDP-mannose dehydrogenase family.</text>
</comment>
<dbReference type="GO" id="GO:0051287">
    <property type="term" value="F:NAD binding"/>
    <property type="evidence" value="ECO:0007669"/>
    <property type="project" value="InterPro"/>
</dbReference>
<dbReference type="Pfam" id="PF00984">
    <property type="entry name" value="UDPG_MGDP_dh"/>
    <property type="match status" value="1"/>
</dbReference>
<dbReference type="InterPro" id="IPR036220">
    <property type="entry name" value="UDP-Glc/GDP-Man_DH_C_sf"/>
</dbReference>
<dbReference type="InterPro" id="IPR014027">
    <property type="entry name" value="UDP-Glc/GDP-Man_DH_C"/>
</dbReference>
<dbReference type="PROSITE" id="PS51257">
    <property type="entry name" value="PROKAR_LIPOPROTEIN"/>
    <property type="match status" value="1"/>
</dbReference>
<evidence type="ECO:0000313" key="14">
    <source>
        <dbReference type="Proteomes" id="UP000184036"/>
    </source>
</evidence>
<dbReference type="PANTHER" id="PTHR43750">
    <property type="entry name" value="UDP-GLUCOSE 6-DEHYDROGENASE TUAD"/>
    <property type="match status" value="1"/>
</dbReference>